<dbReference type="Gene3D" id="3.30.750.170">
    <property type="match status" value="1"/>
</dbReference>
<keyword evidence="5" id="KW-1185">Reference proteome</keyword>
<dbReference type="PANTHER" id="PTHR32060">
    <property type="entry name" value="TAIL-SPECIFIC PROTEASE"/>
    <property type="match status" value="1"/>
</dbReference>
<feature type="signal peptide" evidence="1">
    <location>
        <begin position="1"/>
        <end position="22"/>
    </location>
</feature>
<evidence type="ECO:0000259" key="3">
    <source>
        <dbReference type="Pfam" id="PF18294"/>
    </source>
</evidence>
<dbReference type="InterPro" id="IPR041613">
    <property type="entry name" value="Pept_S41_N"/>
</dbReference>
<feature type="domain" description="Peptidase S41 N-terminal" evidence="3">
    <location>
        <begin position="34"/>
        <end position="93"/>
    </location>
</feature>
<comment type="caution">
    <text evidence="4">The sequence shown here is derived from an EMBL/GenBank/DDBJ whole genome shotgun (WGS) entry which is preliminary data.</text>
</comment>
<organism evidence="4 5">
    <name type="scientific">Flavobacterium ponti</name>
    <dbReference type="NCBI Taxonomy" id="665133"/>
    <lineage>
        <taxon>Bacteria</taxon>
        <taxon>Pseudomonadati</taxon>
        <taxon>Bacteroidota</taxon>
        <taxon>Flavobacteriia</taxon>
        <taxon>Flavobacteriales</taxon>
        <taxon>Flavobacteriaceae</taxon>
        <taxon>Flavobacterium</taxon>
    </lineage>
</organism>
<feature type="domain" description="Tail specific protease" evidence="2">
    <location>
        <begin position="222"/>
        <end position="366"/>
    </location>
</feature>
<dbReference type="EMBL" id="JBHSGW010000026">
    <property type="protein sequence ID" value="MFC4740565.1"/>
    <property type="molecule type" value="Genomic_DNA"/>
</dbReference>
<dbReference type="Gene3D" id="2.30.42.10">
    <property type="match status" value="1"/>
</dbReference>
<proteinExistence type="predicted"/>
<dbReference type="Gene3D" id="3.90.226.10">
    <property type="entry name" value="2-enoyl-CoA Hydratase, Chain A, domain 1"/>
    <property type="match status" value="1"/>
</dbReference>
<evidence type="ECO:0000313" key="5">
    <source>
        <dbReference type="Proteomes" id="UP001595885"/>
    </source>
</evidence>
<evidence type="ECO:0000313" key="4">
    <source>
        <dbReference type="EMBL" id="MFC4740565.1"/>
    </source>
</evidence>
<dbReference type="SUPFAM" id="SSF52096">
    <property type="entry name" value="ClpP/crotonase"/>
    <property type="match status" value="1"/>
</dbReference>
<keyword evidence="1" id="KW-0732">Signal</keyword>
<evidence type="ECO:0000259" key="2">
    <source>
        <dbReference type="Pfam" id="PF03572"/>
    </source>
</evidence>
<name>A0ABV9P818_9FLAO</name>
<dbReference type="SUPFAM" id="SSF50156">
    <property type="entry name" value="PDZ domain-like"/>
    <property type="match status" value="1"/>
</dbReference>
<dbReference type="InterPro" id="IPR005151">
    <property type="entry name" value="Tail-specific_protease"/>
</dbReference>
<protein>
    <submittedName>
        <fullName evidence="4">S41 family peptidase</fullName>
    </submittedName>
</protein>
<gene>
    <name evidence="4" type="ORF">ACFO3U_11240</name>
</gene>
<dbReference type="Pfam" id="PF03572">
    <property type="entry name" value="Peptidase_S41"/>
    <property type="match status" value="1"/>
</dbReference>
<reference evidence="5" key="1">
    <citation type="journal article" date="2019" name="Int. J. Syst. Evol. Microbiol.">
        <title>The Global Catalogue of Microorganisms (GCM) 10K type strain sequencing project: providing services to taxonomists for standard genome sequencing and annotation.</title>
        <authorList>
            <consortium name="The Broad Institute Genomics Platform"/>
            <consortium name="The Broad Institute Genome Sequencing Center for Infectious Disease"/>
            <person name="Wu L."/>
            <person name="Ma J."/>
        </authorList>
    </citation>
    <scope>NUCLEOTIDE SEQUENCE [LARGE SCALE GENOMIC DNA]</scope>
    <source>
        <strain evidence="5">CCUG 50349</strain>
    </source>
</reference>
<dbReference type="PROSITE" id="PS51257">
    <property type="entry name" value="PROKAR_LIPOPROTEIN"/>
    <property type="match status" value="1"/>
</dbReference>
<sequence length="480" mass="53766">MNKVLKSLVLTFCFLFIFQSCSDDYDDVLHYKNTNEFIWTGLNQYYYWQKKSPDLVDGRFANDADFQNFLSNYTPESLFQHLRYEPGNVDKYSVLFSDYNILEAALQGTSKNTGADLGFKRKTPGSTEVFGFVRYILPNSDASSKNIHRGDIFYAVNGVPLTVNSEGYLNSSGLSDDTFTLNMADYDNGNITPNGNTIELTKTAYSENPVLIKNVHTVGTKKVGYLMYNGFYTNYENELNNAFAYFQSEGVTHLILDLRYNSGGSVNVATELASMITGQFNGQVFARQEWNEKRMSYYNSVNPDALINKFTNSLSNGNGINSLNLNKVYVLTTNSTASASELVINGLRPYINVTTIGSVTTGKNVGSITLYDSPTFRKENLNPNHKYAMQPIVLKIINKDGFGEYSNGFVPNVPLNEDYANLGVLGENTEPMLYAALNYINTNGRMSDNSNIKVFEHVTDSKNLDGIEKGMYLENLPNLK</sequence>
<accession>A0ABV9P818</accession>
<dbReference type="PANTHER" id="PTHR32060:SF30">
    <property type="entry name" value="CARBOXY-TERMINAL PROCESSING PROTEASE CTPA"/>
    <property type="match status" value="1"/>
</dbReference>
<dbReference type="Proteomes" id="UP001595885">
    <property type="component" value="Unassembled WGS sequence"/>
</dbReference>
<dbReference type="CDD" id="cd07561">
    <property type="entry name" value="Peptidase_S41_CPP_like"/>
    <property type="match status" value="1"/>
</dbReference>
<dbReference type="InterPro" id="IPR036034">
    <property type="entry name" value="PDZ_sf"/>
</dbReference>
<dbReference type="Pfam" id="PF18294">
    <property type="entry name" value="Pept_S41_N"/>
    <property type="match status" value="1"/>
</dbReference>
<evidence type="ECO:0000256" key="1">
    <source>
        <dbReference type="SAM" id="SignalP"/>
    </source>
</evidence>
<dbReference type="RefSeq" id="WP_379742200.1">
    <property type="nucleotide sequence ID" value="NZ_JBHSGW010000026.1"/>
</dbReference>
<feature type="chain" id="PRO_5045417235" evidence="1">
    <location>
        <begin position="23"/>
        <end position="480"/>
    </location>
</feature>
<dbReference type="InterPro" id="IPR029045">
    <property type="entry name" value="ClpP/crotonase-like_dom_sf"/>
</dbReference>